<feature type="compositionally biased region" description="Acidic residues" evidence="1">
    <location>
        <begin position="156"/>
        <end position="190"/>
    </location>
</feature>
<evidence type="ECO:0000313" key="4">
    <source>
        <dbReference type="Proteomes" id="UP000233551"/>
    </source>
</evidence>
<feature type="chain" id="PRO_5014111110" description="Transposase MuDR plant domain-containing protein" evidence="2">
    <location>
        <begin position="36"/>
        <end position="334"/>
    </location>
</feature>
<dbReference type="AlphaFoldDB" id="A0A2I0IP11"/>
<dbReference type="EMBL" id="PGOL01002701">
    <property type="protein sequence ID" value="PKI45717.1"/>
    <property type="molecule type" value="Genomic_DNA"/>
</dbReference>
<proteinExistence type="predicted"/>
<evidence type="ECO:0008006" key="5">
    <source>
        <dbReference type="Google" id="ProtNLM"/>
    </source>
</evidence>
<gene>
    <name evidence="3" type="ORF">CRG98_033850</name>
</gene>
<keyword evidence="4" id="KW-1185">Reference proteome</keyword>
<evidence type="ECO:0000256" key="1">
    <source>
        <dbReference type="SAM" id="MobiDB-lite"/>
    </source>
</evidence>
<comment type="caution">
    <text evidence="3">The sequence shown here is derived from an EMBL/GenBank/DDBJ whole genome shotgun (WGS) entry which is preliminary data.</text>
</comment>
<evidence type="ECO:0000313" key="3">
    <source>
        <dbReference type="EMBL" id="PKI45717.1"/>
    </source>
</evidence>
<reference evidence="3 4" key="1">
    <citation type="submission" date="2017-11" db="EMBL/GenBank/DDBJ databases">
        <title>De-novo sequencing of pomegranate (Punica granatum L.) genome.</title>
        <authorList>
            <person name="Akparov Z."/>
            <person name="Amiraslanov A."/>
            <person name="Hajiyeva S."/>
            <person name="Abbasov M."/>
            <person name="Kaur K."/>
            <person name="Hamwieh A."/>
            <person name="Solovyev V."/>
            <person name="Salamov A."/>
            <person name="Braich B."/>
            <person name="Kosarev P."/>
            <person name="Mahmoud A."/>
            <person name="Hajiyev E."/>
            <person name="Babayeva S."/>
            <person name="Izzatullayeva V."/>
            <person name="Mammadov A."/>
            <person name="Mammadov A."/>
            <person name="Sharifova S."/>
            <person name="Ojaghi J."/>
            <person name="Eynullazada K."/>
            <person name="Bayramov B."/>
            <person name="Abdulazimova A."/>
            <person name="Shahmuradov I."/>
        </authorList>
    </citation>
    <scope>NUCLEOTIDE SEQUENCE [LARGE SCALE GENOMIC DNA]</scope>
    <source>
        <strain evidence="4">cv. AG2017</strain>
        <tissue evidence="3">Leaf</tissue>
    </source>
</reference>
<dbReference type="PANTHER" id="PTHR31973:SF187">
    <property type="entry name" value="MUTATOR TRANSPOSASE MUDRA PROTEIN"/>
    <property type="match status" value="1"/>
</dbReference>
<evidence type="ECO:0000256" key="2">
    <source>
        <dbReference type="SAM" id="SignalP"/>
    </source>
</evidence>
<feature type="signal peptide" evidence="2">
    <location>
        <begin position="1"/>
        <end position="35"/>
    </location>
</feature>
<sequence>MCWYVGPHLPRFSLPAHSRFCLSFFCLSLSPFLQSFTPNLPFCFFSIENWRELLQLGCGCIDRFRIVFTWCGVEDEFGSHFEVRVFRFKYNLLSWRSTGSSWLSTEEADWVLLICSNTELVVPMGIQLKCRGCGWWCGYRWWCGWGGGIAVDNEDDDDTEYCPPEEGESDAYSSADDEYNSDNDNEESDEQAASNDNEVTPASYEGSKEFIRALKNYTIYHGFSLRYLRSGEKKVEVICKGTCYRTRAHARELIRESIDEQYHLQPVYADELNRAYKNNTFDLALERWAADQLVRFKRMYVCFDSLKMGFLEGCRPVIGVDGCFLKSKMGGGSF</sequence>
<organism evidence="3 4">
    <name type="scientific">Punica granatum</name>
    <name type="common">Pomegranate</name>
    <dbReference type="NCBI Taxonomy" id="22663"/>
    <lineage>
        <taxon>Eukaryota</taxon>
        <taxon>Viridiplantae</taxon>
        <taxon>Streptophyta</taxon>
        <taxon>Embryophyta</taxon>
        <taxon>Tracheophyta</taxon>
        <taxon>Spermatophyta</taxon>
        <taxon>Magnoliopsida</taxon>
        <taxon>eudicotyledons</taxon>
        <taxon>Gunneridae</taxon>
        <taxon>Pentapetalae</taxon>
        <taxon>rosids</taxon>
        <taxon>malvids</taxon>
        <taxon>Myrtales</taxon>
        <taxon>Lythraceae</taxon>
        <taxon>Punica</taxon>
    </lineage>
</organism>
<name>A0A2I0IP11_PUNGR</name>
<feature type="region of interest" description="Disordered" evidence="1">
    <location>
        <begin position="156"/>
        <end position="201"/>
    </location>
</feature>
<dbReference type="Proteomes" id="UP000233551">
    <property type="component" value="Unassembled WGS sequence"/>
</dbReference>
<protein>
    <recommendedName>
        <fullName evidence="5">Transposase MuDR plant domain-containing protein</fullName>
    </recommendedName>
</protein>
<keyword evidence="2" id="KW-0732">Signal</keyword>
<accession>A0A2I0IP11</accession>
<feature type="compositionally biased region" description="Polar residues" evidence="1">
    <location>
        <begin position="191"/>
        <end position="200"/>
    </location>
</feature>
<dbReference type="PANTHER" id="PTHR31973">
    <property type="entry name" value="POLYPROTEIN, PUTATIVE-RELATED"/>
    <property type="match status" value="1"/>
</dbReference>